<gene>
    <name evidence="3" type="primary">LOC109465238</name>
</gene>
<feature type="compositionally biased region" description="Basic and acidic residues" evidence="1">
    <location>
        <begin position="215"/>
        <end position="236"/>
    </location>
</feature>
<protein>
    <submittedName>
        <fullName evidence="3">Uncharacterized protein LOC109465238 isoform X1</fullName>
    </submittedName>
</protein>
<evidence type="ECO:0000313" key="3">
    <source>
        <dbReference type="RefSeq" id="XP_019617939.1"/>
    </source>
</evidence>
<dbReference type="Proteomes" id="UP000515135">
    <property type="component" value="Unplaced"/>
</dbReference>
<sequence length="256" mass="28470">MSDTLTESIMGQMIGSHNVPTEDQQIQDEEYWGYDVKTVEEITKPKLGKLIIDYCGNEGIIDDERTGSIRKLLQRAITNLEPLQEQYPGVWRDAELKIFDLYGNGYVVKSGEGSVKFVAQITGNGDVELSKVNDQSFLASMKALVWRQNSQQLQIKGAPPDQSNARKGWFPFKSPRSIPWLFSRSKPERNQEGGLSQSSTEHDESSLDSPSVMESDGKVAADDQHGNDSLIGHDEGGEIQNNNPRHAPTVLKVLAH</sequence>
<reference evidence="3" key="1">
    <citation type="submission" date="2025-08" db="UniProtKB">
        <authorList>
            <consortium name="RefSeq"/>
        </authorList>
    </citation>
    <scope>IDENTIFICATION</scope>
    <source>
        <tissue evidence="3">Gonad</tissue>
    </source>
</reference>
<evidence type="ECO:0000313" key="2">
    <source>
        <dbReference type="Proteomes" id="UP000515135"/>
    </source>
</evidence>
<accession>A0A6P4Y6H5</accession>
<name>A0A6P4Y6H5_BRABE</name>
<keyword evidence="2" id="KW-1185">Reference proteome</keyword>
<organism evidence="2 3">
    <name type="scientific">Branchiostoma belcheri</name>
    <name type="common">Amphioxus</name>
    <dbReference type="NCBI Taxonomy" id="7741"/>
    <lineage>
        <taxon>Eukaryota</taxon>
        <taxon>Metazoa</taxon>
        <taxon>Chordata</taxon>
        <taxon>Cephalochordata</taxon>
        <taxon>Leptocardii</taxon>
        <taxon>Amphioxiformes</taxon>
        <taxon>Branchiostomatidae</taxon>
        <taxon>Branchiostoma</taxon>
    </lineage>
</organism>
<dbReference type="KEGG" id="bbel:109465238"/>
<dbReference type="OrthoDB" id="9983348at2759"/>
<dbReference type="RefSeq" id="XP_019617939.1">
    <property type="nucleotide sequence ID" value="XM_019762380.1"/>
</dbReference>
<dbReference type="AlphaFoldDB" id="A0A6P4Y6H5"/>
<proteinExistence type="predicted"/>
<evidence type="ECO:0000256" key="1">
    <source>
        <dbReference type="SAM" id="MobiDB-lite"/>
    </source>
</evidence>
<feature type="region of interest" description="Disordered" evidence="1">
    <location>
        <begin position="152"/>
        <end position="249"/>
    </location>
</feature>
<dbReference type="GeneID" id="109465238"/>